<proteinExistence type="predicted"/>
<gene>
    <name evidence="2" type="primary">FMN1</name>
</gene>
<accession>A0A1A8ABF6</accession>
<feature type="non-terminal residue" evidence="2">
    <location>
        <position position="86"/>
    </location>
</feature>
<feature type="region of interest" description="Disordered" evidence="1">
    <location>
        <begin position="61"/>
        <end position="86"/>
    </location>
</feature>
<feature type="compositionally biased region" description="Polar residues" evidence="1">
    <location>
        <begin position="1"/>
        <end position="11"/>
    </location>
</feature>
<feature type="compositionally biased region" description="Basic and acidic residues" evidence="1">
    <location>
        <begin position="68"/>
        <end position="86"/>
    </location>
</feature>
<feature type="region of interest" description="Disordered" evidence="1">
    <location>
        <begin position="1"/>
        <end position="46"/>
    </location>
</feature>
<protein>
    <submittedName>
        <fullName evidence="2">Formin 1</fullName>
    </submittedName>
</protein>
<dbReference type="AlphaFoldDB" id="A0A1A8ABF6"/>
<evidence type="ECO:0000313" key="2">
    <source>
        <dbReference type="EMBL" id="SBP52457.1"/>
    </source>
</evidence>
<name>A0A1A8ABF6_NOTFU</name>
<feature type="non-terminal residue" evidence="2">
    <location>
        <position position="1"/>
    </location>
</feature>
<organism evidence="2">
    <name type="scientific">Nothobranchius furzeri</name>
    <name type="common">Turquoise killifish</name>
    <dbReference type="NCBI Taxonomy" id="105023"/>
    <lineage>
        <taxon>Eukaryota</taxon>
        <taxon>Metazoa</taxon>
        <taxon>Chordata</taxon>
        <taxon>Craniata</taxon>
        <taxon>Vertebrata</taxon>
        <taxon>Euteleostomi</taxon>
        <taxon>Actinopterygii</taxon>
        <taxon>Neopterygii</taxon>
        <taxon>Teleostei</taxon>
        <taxon>Neoteleostei</taxon>
        <taxon>Acanthomorphata</taxon>
        <taxon>Ovalentaria</taxon>
        <taxon>Atherinomorphae</taxon>
        <taxon>Cyprinodontiformes</taxon>
        <taxon>Nothobranchiidae</taxon>
        <taxon>Nothobranchius</taxon>
    </lineage>
</organism>
<dbReference type="EMBL" id="HADY01013972">
    <property type="protein sequence ID" value="SBP52457.1"/>
    <property type="molecule type" value="Transcribed_RNA"/>
</dbReference>
<reference evidence="2" key="2">
    <citation type="submission" date="2016-06" db="EMBL/GenBank/DDBJ databases">
        <title>The genome of a short-lived fish provides insights into sex chromosome evolution and the genetic control of aging.</title>
        <authorList>
            <person name="Reichwald K."/>
            <person name="Felder M."/>
            <person name="Petzold A."/>
            <person name="Koch P."/>
            <person name="Groth M."/>
            <person name="Platzer M."/>
        </authorList>
    </citation>
    <scope>NUCLEOTIDE SEQUENCE</scope>
    <source>
        <tissue evidence="2">Brain</tissue>
    </source>
</reference>
<evidence type="ECO:0000256" key="1">
    <source>
        <dbReference type="SAM" id="MobiDB-lite"/>
    </source>
</evidence>
<feature type="compositionally biased region" description="Polar residues" evidence="1">
    <location>
        <begin position="19"/>
        <end position="29"/>
    </location>
</feature>
<reference evidence="2" key="1">
    <citation type="submission" date="2016-05" db="EMBL/GenBank/DDBJ databases">
        <authorList>
            <person name="Lavstsen T."/>
            <person name="Jespersen J.S."/>
        </authorList>
    </citation>
    <scope>NUCLEOTIDE SEQUENCE</scope>
    <source>
        <tissue evidence="2">Brain</tissue>
    </source>
</reference>
<sequence length="86" mass="9454">SSRALKQNWNQKLPDASPASLQKTLSKKGQLSPKKKNSADSDSDLSEYDNEAFSFFYPNMEVKSGAGESERTNTKDVDAKASHEDA</sequence>